<reference evidence="1 2" key="1">
    <citation type="submission" date="2020-11" db="EMBL/GenBank/DDBJ databases">
        <authorList>
            <person name="Kim M.K."/>
        </authorList>
    </citation>
    <scope>NUCLEOTIDE SEQUENCE [LARGE SCALE GENOMIC DNA]</scope>
    <source>
        <strain evidence="1 2">BT439</strain>
    </source>
</reference>
<comment type="caution">
    <text evidence="1">The sequence shown here is derived from an EMBL/GenBank/DDBJ whole genome shotgun (WGS) entry which is preliminary data.</text>
</comment>
<sequence length="194" mass="20655">MKSALHCLPALLFLLAAGCSKDDPEAGLPAATHTGANTAGCRINGQVFVATGYGSGLGKVAAIGGGFADDSAYYLRLNGKFGDREGSLHLFLNSFPSKRNQGLVKTYALNHNTPVRPAAIPSQCMNYAAFFPNDSRQEVYATDANHTGQIKITNVDVNTLNNRDVAGTFEFTAVSNLDPAKTIQVADGRFDRKQ</sequence>
<dbReference type="EMBL" id="JADQDP010000003">
    <property type="protein sequence ID" value="MBF9142966.1"/>
    <property type="molecule type" value="Genomic_DNA"/>
</dbReference>
<evidence type="ECO:0000313" key="2">
    <source>
        <dbReference type="Proteomes" id="UP000645610"/>
    </source>
</evidence>
<protein>
    <recommendedName>
        <fullName evidence="3">Lipoprotein</fullName>
    </recommendedName>
</protein>
<name>A0A931FMC5_9BACT</name>
<dbReference type="PROSITE" id="PS51257">
    <property type="entry name" value="PROKAR_LIPOPROTEIN"/>
    <property type="match status" value="1"/>
</dbReference>
<evidence type="ECO:0008006" key="3">
    <source>
        <dbReference type="Google" id="ProtNLM"/>
    </source>
</evidence>
<dbReference type="RefSeq" id="WP_196287300.1">
    <property type="nucleotide sequence ID" value="NZ_JADQDP010000003.1"/>
</dbReference>
<organism evidence="1 2">
    <name type="scientific">Hymenobacter properus</name>
    <dbReference type="NCBI Taxonomy" id="2791026"/>
    <lineage>
        <taxon>Bacteria</taxon>
        <taxon>Pseudomonadati</taxon>
        <taxon>Bacteroidota</taxon>
        <taxon>Cytophagia</taxon>
        <taxon>Cytophagales</taxon>
        <taxon>Hymenobacteraceae</taxon>
        <taxon>Hymenobacter</taxon>
    </lineage>
</organism>
<gene>
    <name evidence="1" type="ORF">I2I01_15065</name>
</gene>
<dbReference type="Proteomes" id="UP000645610">
    <property type="component" value="Unassembled WGS sequence"/>
</dbReference>
<dbReference type="AlphaFoldDB" id="A0A931FMC5"/>
<dbReference type="InterPro" id="IPR046219">
    <property type="entry name" value="DUF6252"/>
</dbReference>
<evidence type="ECO:0000313" key="1">
    <source>
        <dbReference type="EMBL" id="MBF9142966.1"/>
    </source>
</evidence>
<proteinExistence type="predicted"/>
<keyword evidence="2" id="KW-1185">Reference proteome</keyword>
<accession>A0A931FMC5</accession>
<dbReference type="Pfam" id="PF19765">
    <property type="entry name" value="DUF6252"/>
    <property type="match status" value="1"/>
</dbReference>